<organism evidence="2 3">
    <name type="scientific">Lentinus brumalis</name>
    <dbReference type="NCBI Taxonomy" id="2498619"/>
    <lineage>
        <taxon>Eukaryota</taxon>
        <taxon>Fungi</taxon>
        <taxon>Dikarya</taxon>
        <taxon>Basidiomycota</taxon>
        <taxon>Agaricomycotina</taxon>
        <taxon>Agaricomycetes</taxon>
        <taxon>Polyporales</taxon>
        <taxon>Polyporaceae</taxon>
        <taxon>Lentinus</taxon>
    </lineage>
</organism>
<dbReference type="OrthoDB" id="2749821at2759"/>
<dbReference type="STRING" id="139420.A0A371CYJ6"/>
<feature type="compositionally biased region" description="Pro residues" evidence="1">
    <location>
        <begin position="48"/>
        <end position="58"/>
    </location>
</feature>
<sequence>MPVCVCTTHCNGKKNVSERTWRLHRPHRLQLESYTDFLSQCRRLGIDPGPPELVPPPRRLVQRPKRTRKRRRVAEDDGDDAQLEAGTQAQQSEAGQVKPAIRVTREDIKKTYEYIELLKNATLEESGITPRQLDRLKNPPQERFEIKDADTLLSIKIFMACGNASQETYNAVADAIKEHSPHINVLSLAQVNSTLDKLTGVLEVRDDMCVNSCLAYTGPFKDLDKCPYCEEARYKPLGEDEEDDPSRPRVPRERVTTFLPGPVIQGFWRSADTADDMMYLWRAAQDLIATTPQGTAPRSYTDVHCGSRLLKAFRRGDIGPNDTLLTFSIDGAQLYRNKDSDCWISIWLVENLSPDKRFKKRFILPGCVIPGPNHPVNLDSFIFRGLYHVSALMREGLPIWNGRTGTKELSKFYVPAHLADGPAMALLDGTVGHQGALGCRCYCGLPGRHKPGAGCYYPVLNKPLGPDVPDSDHRDIKLSEIRLPSPAVYNTNIRTLSQAENQNRYERLRRATGLCKPSLFSALSRTLPLPLSCPLDLMHLTCHNLCTLLIEIWRGIIKGGKTDATTYRFAVLTDEEWPELGLDVEFACSFLPGFFDRAPRNIALKWTSGYKAIEMQTFLFVYSANMMRRRLPADHWSHLCKTVRAVRNVSEYEITEARLIQSRELLNSATEDFENHYYERDPDRLHLLHFVRPVIHHLWHIPDQIVLNGSLIVRTQLPMERMIGQFGGELKQPSNPYANLSQRAARRMKINTAQAMMPSLDRAEQRALGLPRGAEPIGDGYVFLRALERSRSSLRPVEARAFFDYFMRTDPCRVEGETRWTYRTSLRRWARVRLPNGQVARCAWKEHRKALCRLRMARCVKFEGACGRIEVGEVAFFHITEHGDHPVALVSVFGPRNEELYERSSEVIELMEYRGDSALRVIDVKSICSVVGMVPDIRVTRNVWLHDHQHLHEGKLYVVSEKMGFEVRMGSRDPELDIDE</sequence>
<protein>
    <submittedName>
        <fullName evidence="2">Uncharacterized protein</fullName>
    </submittedName>
</protein>
<keyword evidence="3" id="KW-1185">Reference proteome</keyword>
<accession>A0A371CYJ6</accession>
<feature type="compositionally biased region" description="Basic residues" evidence="1">
    <location>
        <begin position="60"/>
        <end position="72"/>
    </location>
</feature>
<evidence type="ECO:0000256" key="1">
    <source>
        <dbReference type="SAM" id="MobiDB-lite"/>
    </source>
</evidence>
<reference evidence="2 3" key="1">
    <citation type="journal article" date="2018" name="Biotechnol. Biofuels">
        <title>Integrative visual omics of the white-rot fungus Polyporus brumalis exposes the biotechnological potential of its oxidative enzymes for delignifying raw plant biomass.</title>
        <authorList>
            <person name="Miyauchi S."/>
            <person name="Rancon A."/>
            <person name="Drula E."/>
            <person name="Hage H."/>
            <person name="Chaduli D."/>
            <person name="Favel A."/>
            <person name="Grisel S."/>
            <person name="Henrissat B."/>
            <person name="Herpoel-Gimbert I."/>
            <person name="Ruiz-Duenas F.J."/>
            <person name="Chevret D."/>
            <person name="Hainaut M."/>
            <person name="Lin J."/>
            <person name="Wang M."/>
            <person name="Pangilinan J."/>
            <person name="Lipzen A."/>
            <person name="Lesage-Meessen L."/>
            <person name="Navarro D."/>
            <person name="Riley R."/>
            <person name="Grigoriev I.V."/>
            <person name="Zhou S."/>
            <person name="Raouche S."/>
            <person name="Rosso M.N."/>
        </authorList>
    </citation>
    <scope>NUCLEOTIDE SEQUENCE [LARGE SCALE GENOMIC DNA]</scope>
    <source>
        <strain evidence="2 3">BRFM 1820</strain>
    </source>
</reference>
<name>A0A371CYJ6_9APHY</name>
<dbReference type="AlphaFoldDB" id="A0A371CYJ6"/>
<gene>
    <name evidence="2" type="ORF">OH76DRAFT_1536371</name>
</gene>
<proteinExistence type="predicted"/>
<dbReference type="EMBL" id="KZ857438">
    <property type="protein sequence ID" value="RDX45339.1"/>
    <property type="molecule type" value="Genomic_DNA"/>
</dbReference>
<feature type="region of interest" description="Disordered" evidence="1">
    <location>
        <begin position="47"/>
        <end position="98"/>
    </location>
</feature>
<evidence type="ECO:0000313" key="3">
    <source>
        <dbReference type="Proteomes" id="UP000256964"/>
    </source>
</evidence>
<evidence type="ECO:0000313" key="2">
    <source>
        <dbReference type="EMBL" id="RDX45339.1"/>
    </source>
</evidence>
<dbReference type="Proteomes" id="UP000256964">
    <property type="component" value="Unassembled WGS sequence"/>
</dbReference>
<feature type="compositionally biased region" description="Polar residues" evidence="1">
    <location>
        <begin position="85"/>
        <end position="94"/>
    </location>
</feature>